<evidence type="ECO:0000256" key="1">
    <source>
        <dbReference type="SAM" id="MobiDB-lite"/>
    </source>
</evidence>
<sequence>MPSPTSLTDKSGTKAVQISLYPSITTDEDILTEIIFVIDRSGSMSGTGITNAKNTLQLLLRSLPQNTPFNIVSFGSNYSSLFTKSTLLTAESLNTATAHISSMGADMGGTELLEPLQYILNQFQSLKCSDYETYKQYPKQIFLLTDGGVSNLQSVLQYVKFHIDEARIFSFGIGSGVSRPLVDGIAEYGRGKAEYVDANNISLKVTAQLKAALMPILKNVSINWNGLEDPTYTGIQMRYPPVFDGDRLVGYCFLKNDASGKHSITISGTTGTEVHKWDVIVDLDSQVRNGSLINRLTARTYASSLELDEKANKDKIVKLGTEWGLVTKYTSYVAIEDKDYATISTMQKLNVKKETKPPAPTPSYSPFPATTSSYSPPAPGGGGGMRPVLAGPGSSTSNWKPTYDSGKVAPKPATGGYRMAGPSLPTPPAPSSYYSSTTSPSPSTTTTATNYDPKKSDLDNFILLQNVDGSFNLSELFLKLGKVNKSLEQVKGGVPGAVSGKVEVWITAIALVTFEKQFAASAAMWEMIAEKSRKYIRRNITDITQKDPSCTLDNLLQLAKTFLL</sequence>
<dbReference type="PANTHER" id="PTHR45737">
    <property type="entry name" value="VON WILLEBRAND FACTOR A DOMAIN-CONTAINING PROTEIN 5A"/>
    <property type="match status" value="1"/>
</dbReference>
<evidence type="ECO:0000259" key="2">
    <source>
        <dbReference type="PROSITE" id="PS50234"/>
    </source>
</evidence>
<evidence type="ECO:0000313" key="3">
    <source>
        <dbReference type="EMBL" id="NDV30585.1"/>
    </source>
</evidence>
<feature type="domain" description="VWFA" evidence="2">
    <location>
        <begin position="33"/>
        <end position="220"/>
    </location>
</feature>
<dbReference type="SMART" id="SM00327">
    <property type="entry name" value="VWA"/>
    <property type="match status" value="1"/>
</dbReference>
<dbReference type="AlphaFoldDB" id="A0A6B2L131"/>
<dbReference type="PANTHER" id="PTHR45737:SF6">
    <property type="entry name" value="VON WILLEBRAND FACTOR A DOMAIN-CONTAINING PROTEIN 5A"/>
    <property type="match status" value="1"/>
</dbReference>
<feature type="region of interest" description="Disordered" evidence="1">
    <location>
        <begin position="351"/>
        <end position="452"/>
    </location>
</feature>
<reference evidence="3" key="1">
    <citation type="journal article" date="2020" name="J. Eukaryot. Microbiol.">
        <title>De novo Sequencing, Assembly and Annotation of the Transcriptome for the Free-Living Testate Amoeba Arcella intermedia.</title>
        <authorList>
            <person name="Ribeiro G.M."/>
            <person name="Porfirio-Sousa A.L."/>
            <person name="Maurer-Alcala X.X."/>
            <person name="Katz L.A."/>
            <person name="Lahr D.J.G."/>
        </authorList>
    </citation>
    <scope>NUCLEOTIDE SEQUENCE</scope>
</reference>
<dbReference type="Gene3D" id="3.40.50.410">
    <property type="entry name" value="von Willebrand factor, type A domain"/>
    <property type="match status" value="1"/>
</dbReference>
<name>A0A6B2L131_9EUKA</name>
<protein>
    <recommendedName>
        <fullName evidence="2">VWFA domain-containing protein</fullName>
    </recommendedName>
</protein>
<feature type="compositionally biased region" description="Low complexity" evidence="1">
    <location>
        <begin position="366"/>
        <end position="375"/>
    </location>
</feature>
<organism evidence="3">
    <name type="scientific">Arcella intermedia</name>
    <dbReference type="NCBI Taxonomy" id="1963864"/>
    <lineage>
        <taxon>Eukaryota</taxon>
        <taxon>Amoebozoa</taxon>
        <taxon>Tubulinea</taxon>
        <taxon>Elardia</taxon>
        <taxon>Arcellinida</taxon>
        <taxon>Sphaerothecina</taxon>
        <taxon>Arcellidae</taxon>
        <taxon>Arcella</taxon>
    </lineage>
</organism>
<dbReference type="PROSITE" id="PS50234">
    <property type="entry name" value="VWFA"/>
    <property type="match status" value="1"/>
</dbReference>
<dbReference type="SUPFAM" id="SSF53300">
    <property type="entry name" value="vWA-like"/>
    <property type="match status" value="1"/>
</dbReference>
<accession>A0A6B2L131</accession>
<dbReference type="EMBL" id="GIBP01001616">
    <property type="protein sequence ID" value="NDV30585.1"/>
    <property type="molecule type" value="Transcribed_RNA"/>
</dbReference>
<dbReference type="Pfam" id="PF13768">
    <property type="entry name" value="VWA_3"/>
    <property type="match status" value="1"/>
</dbReference>
<proteinExistence type="predicted"/>
<feature type="compositionally biased region" description="Low complexity" evidence="1">
    <location>
        <begin position="431"/>
        <end position="449"/>
    </location>
</feature>
<dbReference type="InterPro" id="IPR036465">
    <property type="entry name" value="vWFA_dom_sf"/>
</dbReference>
<dbReference type="InterPro" id="IPR002035">
    <property type="entry name" value="VWF_A"/>
</dbReference>